<organism evidence="3 4">
    <name type="scientific">Amycolatopsis acidicola</name>
    <dbReference type="NCBI Taxonomy" id="2596893"/>
    <lineage>
        <taxon>Bacteria</taxon>
        <taxon>Bacillati</taxon>
        <taxon>Actinomycetota</taxon>
        <taxon>Actinomycetes</taxon>
        <taxon>Pseudonocardiales</taxon>
        <taxon>Pseudonocardiaceae</taxon>
        <taxon>Amycolatopsis</taxon>
    </lineage>
</organism>
<dbReference type="Proteomes" id="UP000319769">
    <property type="component" value="Unassembled WGS sequence"/>
</dbReference>
<name>A0A5N0UXB3_9PSEU</name>
<reference evidence="3" key="1">
    <citation type="submission" date="2019-09" db="EMBL/GenBank/DDBJ databases">
        <authorList>
            <person name="Teo W.F.A."/>
            <person name="Duangmal K."/>
        </authorList>
    </citation>
    <scope>NUCLEOTIDE SEQUENCE [LARGE SCALE GENOMIC DNA]</scope>
    <source>
        <strain evidence="3">K81G1</strain>
    </source>
</reference>
<dbReference type="Pfam" id="PF03447">
    <property type="entry name" value="NAD_binding_3"/>
    <property type="match status" value="1"/>
</dbReference>
<dbReference type="RefSeq" id="WP_144748454.1">
    <property type="nucleotide sequence ID" value="NZ_VMNW02000045.1"/>
</dbReference>
<dbReference type="PANTHER" id="PTHR37850">
    <property type="entry name" value="STRU PROTEIN"/>
    <property type="match status" value="1"/>
</dbReference>
<dbReference type="InterPro" id="IPR048423">
    <property type="entry name" value="DRL_cat"/>
</dbReference>
<dbReference type="EMBL" id="VMNW02000045">
    <property type="protein sequence ID" value="KAA9156944.1"/>
    <property type="molecule type" value="Genomic_DNA"/>
</dbReference>
<feature type="domain" description="Oxidoreductase DRL-like catalytic" evidence="2">
    <location>
        <begin position="220"/>
        <end position="328"/>
    </location>
</feature>
<dbReference type="InterPro" id="IPR005106">
    <property type="entry name" value="Asp/hSer_DH_NAD-bd"/>
</dbReference>
<dbReference type="AlphaFoldDB" id="A0A5N0UXB3"/>
<dbReference type="Gene3D" id="3.40.50.720">
    <property type="entry name" value="NAD(P)-binding Rossmann-like Domain"/>
    <property type="match status" value="1"/>
</dbReference>
<gene>
    <name evidence="3" type="ORF">FPZ12_026370</name>
</gene>
<accession>A0A5N0UXB3</accession>
<sequence>MVIQHEATNRGGPIRVALTGARGGYGRTLLAQLKSVGDMTPAVLVDPDTEGVRAMLAELGLPGIPVVADGSAVDWSEVDVLVEATGRVGAGVGYARAAIAHGCHVVMVSKEVETVAGVALAETAAAAGVRYLPGDGDQPANLVRLVSWVERVGLEIVALGKSSEYDLVFDPAAGTVTQLDSTIDAPGMADLLRLGENPRDTLAARAELVAPLKLRAAADYCEMTVVSLYTGAPVDAEEMHYPVARPAELADIYAEREHGGLIGTPRSLDVFSALRLPGEASFAGGVFAVVRTGDAETWRMLAGKGHVVSRDGRYACVFWPYHLMGVETPLTIAAAVHGSEVPAPARHSVLAGRTARAFRAGDAFAVEGHHHEVDGVDPLVRQAKQDDTLPFYLLGGARLVREVPAGHVLGFGDVTGYDETAAALFRGEAR</sequence>
<comment type="caution">
    <text evidence="3">The sequence shown here is derived from an EMBL/GenBank/DDBJ whole genome shotgun (WGS) entry which is preliminary data.</text>
</comment>
<dbReference type="OrthoDB" id="9777844at2"/>
<dbReference type="SUPFAM" id="SSF51735">
    <property type="entry name" value="NAD(P)-binding Rossmann-fold domains"/>
    <property type="match status" value="1"/>
</dbReference>
<evidence type="ECO:0000313" key="4">
    <source>
        <dbReference type="Proteomes" id="UP000319769"/>
    </source>
</evidence>
<evidence type="ECO:0000313" key="3">
    <source>
        <dbReference type="EMBL" id="KAA9156944.1"/>
    </source>
</evidence>
<proteinExistence type="predicted"/>
<protein>
    <submittedName>
        <fullName evidence="3">Homoserine dehydrogenase</fullName>
    </submittedName>
</protein>
<keyword evidence="4" id="KW-1185">Reference proteome</keyword>
<dbReference type="Pfam" id="PF21135">
    <property type="entry name" value="DRL_cat"/>
    <property type="match status" value="1"/>
</dbReference>
<dbReference type="PANTHER" id="PTHR37850:SF3">
    <property type="entry name" value="BLR7815 PROTEIN"/>
    <property type="match status" value="1"/>
</dbReference>
<feature type="domain" description="Aspartate/homoserine dehydrogenase NAD-binding" evidence="1">
    <location>
        <begin position="64"/>
        <end position="131"/>
    </location>
</feature>
<dbReference type="GO" id="GO:0050661">
    <property type="term" value="F:NADP binding"/>
    <property type="evidence" value="ECO:0007669"/>
    <property type="project" value="InterPro"/>
</dbReference>
<dbReference type="InterPro" id="IPR036291">
    <property type="entry name" value="NAD(P)-bd_dom_sf"/>
</dbReference>
<evidence type="ECO:0000259" key="1">
    <source>
        <dbReference type="Pfam" id="PF03447"/>
    </source>
</evidence>
<dbReference type="GO" id="GO:0016491">
    <property type="term" value="F:oxidoreductase activity"/>
    <property type="evidence" value="ECO:0007669"/>
    <property type="project" value="InterPro"/>
</dbReference>
<evidence type="ECO:0000259" key="2">
    <source>
        <dbReference type="Pfam" id="PF21135"/>
    </source>
</evidence>